<proteinExistence type="predicted"/>
<dbReference type="EMBL" id="BGZK01000469">
    <property type="protein sequence ID" value="GBP45676.1"/>
    <property type="molecule type" value="Genomic_DNA"/>
</dbReference>
<name>A0A4C1W2E4_EUMVA</name>
<dbReference type="Proteomes" id="UP000299102">
    <property type="component" value="Unassembled WGS sequence"/>
</dbReference>
<sequence length="136" mass="15300">MYKKVRATSNAYAPVTDTTPRSFFFSNAHAYKAICYRYSCGDATPRTKLKNTPTLSRARGENSRFWDTEKGSRYLNHNRRGRVLETVIAPSLTPPSDFGVNAGQSKRASAKLRIILQFSEVVTDGGYQERNTNLLT</sequence>
<dbReference type="AlphaFoldDB" id="A0A4C1W2E4"/>
<comment type="caution">
    <text evidence="1">The sequence shown here is derived from an EMBL/GenBank/DDBJ whole genome shotgun (WGS) entry which is preliminary data.</text>
</comment>
<gene>
    <name evidence="1" type="ORF">EVAR_35944_1</name>
</gene>
<evidence type="ECO:0000313" key="1">
    <source>
        <dbReference type="EMBL" id="GBP45676.1"/>
    </source>
</evidence>
<protein>
    <submittedName>
        <fullName evidence="1">Uncharacterized protein</fullName>
    </submittedName>
</protein>
<keyword evidence="2" id="KW-1185">Reference proteome</keyword>
<accession>A0A4C1W2E4</accession>
<reference evidence="1 2" key="1">
    <citation type="journal article" date="2019" name="Commun. Biol.">
        <title>The bagworm genome reveals a unique fibroin gene that provides high tensile strength.</title>
        <authorList>
            <person name="Kono N."/>
            <person name="Nakamura H."/>
            <person name="Ohtoshi R."/>
            <person name="Tomita M."/>
            <person name="Numata K."/>
            <person name="Arakawa K."/>
        </authorList>
    </citation>
    <scope>NUCLEOTIDE SEQUENCE [LARGE SCALE GENOMIC DNA]</scope>
</reference>
<evidence type="ECO:0000313" key="2">
    <source>
        <dbReference type="Proteomes" id="UP000299102"/>
    </source>
</evidence>
<organism evidence="1 2">
    <name type="scientific">Eumeta variegata</name>
    <name type="common">Bagworm moth</name>
    <name type="synonym">Eumeta japonica</name>
    <dbReference type="NCBI Taxonomy" id="151549"/>
    <lineage>
        <taxon>Eukaryota</taxon>
        <taxon>Metazoa</taxon>
        <taxon>Ecdysozoa</taxon>
        <taxon>Arthropoda</taxon>
        <taxon>Hexapoda</taxon>
        <taxon>Insecta</taxon>
        <taxon>Pterygota</taxon>
        <taxon>Neoptera</taxon>
        <taxon>Endopterygota</taxon>
        <taxon>Lepidoptera</taxon>
        <taxon>Glossata</taxon>
        <taxon>Ditrysia</taxon>
        <taxon>Tineoidea</taxon>
        <taxon>Psychidae</taxon>
        <taxon>Oiketicinae</taxon>
        <taxon>Eumeta</taxon>
    </lineage>
</organism>